<protein>
    <submittedName>
        <fullName evidence="1">Uncharacterized protein</fullName>
    </submittedName>
</protein>
<evidence type="ECO:0000313" key="1">
    <source>
        <dbReference type="EMBL" id="QJD54788.1"/>
    </source>
</evidence>
<evidence type="ECO:0000313" key="2">
    <source>
        <dbReference type="Proteomes" id="UP000501738"/>
    </source>
</evidence>
<proteinExistence type="predicted"/>
<gene>
    <name evidence="1" type="ORF">PssvBMR5_gp20</name>
</gene>
<dbReference type="Proteomes" id="UP000501738">
    <property type="component" value="Segment"/>
</dbReference>
<accession>A0A6M3TCP7</accession>
<sequence>MEDVEAFVEQCAEQFEKLSNVFAGMQFDTRIPSDVRDYLKELATTCDEFVSMVENA</sequence>
<name>A0A6M3TCP7_9CAUD</name>
<organism evidence="1 2">
    <name type="scientific">Pseudomonas phage MR5</name>
    <dbReference type="NCBI Taxonomy" id="2711172"/>
    <lineage>
        <taxon>Viruses</taxon>
        <taxon>Duplodnaviria</taxon>
        <taxon>Heunggongvirae</taxon>
        <taxon>Uroviricota</taxon>
        <taxon>Caudoviricetes</taxon>
        <taxon>Autographivirales</taxon>
        <taxon>Autoscriptoviridae</taxon>
        <taxon>Krylovirinae</taxon>
        <taxon>Mojovirus</taxon>
        <taxon>Mojovirus MR5</taxon>
    </lineage>
</organism>
<keyword evidence="2" id="KW-1185">Reference proteome</keyword>
<reference evidence="1 2" key="1">
    <citation type="journal article" date="2020" name="Microb. Biotechnol.">
        <title>Phage biocontrol to combat Pseudomonas syringae pathogens causing disease in cherry.</title>
        <authorList>
            <person name="Rabiey M."/>
            <person name="Roy S.R."/>
            <person name="Holtappels D."/>
            <person name="Franceschetti L."/>
            <person name="Quilty B.J."/>
            <person name="Creeth R."/>
            <person name="Sundin G.W."/>
            <person name="Wagemans J."/>
            <person name="Lavigne R."/>
            <person name="Jackson R.W."/>
        </authorList>
    </citation>
    <scope>NUCLEOTIDE SEQUENCE [LARGE SCALE GENOMIC DNA]</scope>
</reference>
<dbReference type="EMBL" id="MT104468">
    <property type="protein sequence ID" value="QJD54788.1"/>
    <property type="molecule type" value="Genomic_DNA"/>
</dbReference>